<dbReference type="PANTHER" id="PTHR35038">
    <property type="entry name" value="DISSIMILATORY SULFITE REDUCTASE SIRA"/>
    <property type="match status" value="1"/>
</dbReference>
<dbReference type="InterPro" id="IPR010177">
    <property type="entry name" value="Paired_CXXCH_1"/>
</dbReference>
<gene>
    <name evidence="4" type="ORF">IFK94_14630</name>
</gene>
<dbReference type="Pfam" id="PF09699">
    <property type="entry name" value="Paired_CXXCH_1"/>
    <property type="match status" value="3"/>
</dbReference>
<reference evidence="4 5" key="1">
    <citation type="submission" date="2020-08" db="EMBL/GenBank/DDBJ databases">
        <title>Acidobacteriota in marine sediments use diverse sulfur dissimilation pathways.</title>
        <authorList>
            <person name="Wasmund K."/>
        </authorList>
    </citation>
    <scope>NUCLEOTIDE SEQUENCE [LARGE SCALE GENOMIC DNA]</scope>
    <source>
        <strain evidence="4">MAG AM4</strain>
    </source>
</reference>
<proteinExistence type="predicted"/>
<feature type="domain" description="Doubled CXXCH motif" evidence="3">
    <location>
        <begin position="199"/>
        <end position="234"/>
    </location>
</feature>
<dbReference type="NCBIfam" id="TIGR01905">
    <property type="entry name" value="paired_CXXCH_1"/>
    <property type="match status" value="2"/>
</dbReference>
<dbReference type="EMBL" id="JACXWD010000078">
    <property type="protein sequence ID" value="MBD3869354.1"/>
    <property type="molecule type" value="Genomic_DNA"/>
</dbReference>
<feature type="domain" description="Doubled CXXCH motif" evidence="3">
    <location>
        <begin position="150"/>
        <end position="188"/>
    </location>
</feature>
<comment type="caution">
    <text evidence="4">The sequence shown here is derived from an EMBL/GenBank/DDBJ whole genome shotgun (WGS) entry which is preliminary data.</text>
</comment>
<organism evidence="4 5">
    <name type="scientific">Candidatus Polarisedimenticola svalbardensis</name>
    <dbReference type="NCBI Taxonomy" id="2886004"/>
    <lineage>
        <taxon>Bacteria</taxon>
        <taxon>Pseudomonadati</taxon>
        <taxon>Acidobacteriota</taxon>
        <taxon>Candidatus Polarisedimenticolia</taxon>
        <taxon>Candidatus Polarisedimenticolales</taxon>
        <taxon>Candidatus Polarisedimenticolaceae</taxon>
        <taxon>Candidatus Polarisedimenticola</taxon>
    </lineage>
</organism>
<feature type="chain" id="PRO_5035174860" description="Doubled CXXCH motif domain-containing protein" evidence="2">
    <location>
        <begin position="26"/>
        <end position="270"/>
    </location>
</feature>
<feature type="signal peptide" evidence="2">
    <location>
        <begin position="1"/>
        <end position="25"/>
    </location>
</feature>
<sequence length="270" mass="28837">MRRLIPCMLFSCIILVGAAAIPAVAEVDDSDCAMCHEELAAAFEKTGHPGCQSCHGPGDAHMDEGGDPEQIIRPQTLSPEASSDGCLTCHDRQENHFAARQGIHRLAEVGCIDCHTPHGGADVMMRDQGAALCSGCHQGVAARFSMPRSHPMAETGPGCVSCHDPHASGNNHPSRTADEVCGRCHFEKTGPFLYAHDTMLVDGCSTCHEVHGSTGRHLLVQETQVNLCYSCHGAGVTPGWHSAQRFLGEKCTACHTAIHGSNTSQFFLEE</sequence>
<name>A0A8J6Y6T9_9BACT</name>
<evidence type="ECO:0000256" key="1">
    <source>
        <dbReference type="ARBA" id="ARBA00022729"/>
    </source>
</evidence>
<accession>A0A8J6Y6T9</accession>
<dbReference type="Proteomes" id="UP000648239">
    <property type="component" value="Unassembled WGS sequence"/>
</dbReference>
<evidence type="ECO:0000313" key="4">
    <source>
        <dbReference type="EMBL" id="MBD3869354.1"/>
    </source>
</evidence>
<dbReference type="GO" id="GO:0016491">
    <property type="term" value="F:oxidoreductase activity"/>
    <property type="evidence" value="ECO:0007669"/>
    <property type="project" value="TreeGrafter"/>
</dbReference>
<dbReference type="Gene3D" id="3.90.10.10">
    <property type="entry name" value="Cytochrome C3"/>
    <property type="match status" value="1"/>
</dbReference>
<dbReference type="AlphaFoldDB" id="A0A8J6Y6T9"/>
<feature type="domain" description="Doubled CXXCH motif" evidence="3">
    <location>
        <begin position="104"/>
        <end position="140"/>
    </location>
</feature>
<dbReference type="InterPro" id="IPR036280">
    <property type="entry name" value="Multihaem_cyt_sf"/>
</dbReference>
<dbReference type="PANTHER" id="PTHR35038:SF6">
    <property type="entry name" value="SURFACE LOCALIZED DECAHEME CYTOCHROME C LIPOPROTEIN"/>
    <property type="match status" value="1"/>
</dbReference>
<evidence type="ECO:0000256" key="2">
    <source>
        <dbReference type="SAM" id="SignalP"/>
    </source>
</evidence>
<evidence type="ECO:0000313" key="5">
    <source>
        <dbReference type="Proteomes" id="UP000648239"/>
    </source>
</evidence>
<dbReference type="Gene3D" id="1.10.1130.10">
    <property type="entry name" value="Flavocytochrome C3, Chain A"/>
    <property type="match status" value="2"/>
</dbReference>
<dbReference type="SUPFAM" id="SSF48695">
    <property type="entry name" value="Multiheme cytochromes"/>
    <property type="match status" value="1"/>
</dbReference>
<dbReference type="InterPro" id="IPR051829">
    <property type="entry name" value="Multiheme_Cytochr_ET"/>
</dbReference>
<keyword evidence="1 2" id="KW-0732">Signal</keyword>
<protein>
    <recommendedName>
        <fullName evidence="3">Doubled CXXCH motif domain-containing protein</fullName>
    </recommendedName>
</protein>
<evidence type="ECO:0000259" key="3">
    <source>
        <dbReference type="Pfam" id="PF09699"/>
    </source>
</evidence>